<proteinExistence type="predicted"/>
<dbReference type="AlphaFoldDB" id="A0AAV7U902"/>
<organism evidence="2 3">
    <name type="scientific">Pleurodeles waltl</name>
    <name type="common">Iberian ribbed newt</name>
    <dbReference type="NCBI Taxonomy" id="8319"/>
    <lineage>
        <taxon>Eukaryota</taxon>
        <taxon>Metazoa</taxon>
        <taxon>Chordata</taxon>
        <taxon>Craniata</taxon>
        <taxon>Vertebrata</taxon>
        <taxon>Euteleostomi</taxon>
        <taxon>Amphibia</taxon>
        <taxon>Batrachia</taxon>
        <taxon>Caudata</taxon>
        <taxon>Salamandroidea</taxon>
        <taxon>Salamandridae</taxon>
        <taxon>Pleurodelinae</taxon>
        <taxon>Pleurodeles</taxon>
    </lineage>
</organism>
<feature type="region of interest" description="Disordered" evidence="1">
    <location>
        <begin position="71"/>
        <end position="139"/>
    </location>
</feature>
<reference evidence="2" key="1">
    <citation type="journal article" date="2022" name="bioRxiv">
        <title>Sequencing and chromosome-scale assembly of the giantPleurodeles waltlgenome.</title>
        <authorList>
            <person name="Brown T."/>
            <person name="Elewa A."/>
            <person name="Iarovenko S."/>
            <person name="Subramanian E."/>
            <person name="Araus A.J."/>
            <person name="Petzold A."/>
            <person name="Susuki M."/>
            <person name="Suzuki K.-i.T."/>
            <person name="Hayashi T."/>
            <person name="Toyoda A."/>
            <person name="Oliveira C."/>
            <person name="Osipova E."/>
            <person name="Leigh N.D."/>
            <person name="Simon A."/>
            <person name="Yun M.H."/>
        </authorList>
    </citation>
    <scope>NUCLEOTIDE SEQUENCE</scope>
    <source>
        <strain evidence="2">20211129_DDA</strain>
        <tissue evidence="2">Liver</tissue>
    </source>
</reference>
<sequence>MTGPEASDYAFPSLLFIVPKHTWVSRGRRRCALVRGLLSPISSSPCIDPEENFLAGNEDARLDEGGVCKPIASSSELETDSSDTADRETAAIGTEHQREGHAGSRTPEETTTRRLPDAQWDKQEEANYTDRPRSRRSVA</sequence>
<accession>A0AAV7U902</accession>
<gene>
    <name evidence="2" type="ORF">NDU88_001638</name>
</gene>
<keyword evidence="3" id="KW-1185">Reference proteome</keyword>
<evidence type="ECO:0000313" key="2">
    <source>
        <dbReference type="EMBL" id="KAJ1184841.1"/>
    </source>
</evidence>
<dbReference type="EMBL" id="JANPWB010000005">
    <property type="protein sequence ID" value="KAJ1184841.1"/>
    <property type="molecule type" value="Genomic_DNA"/>
</dbReference>
<dbReference type="Proteomes" id="UP001066276">
    <property type="component" value="Chromosome 3_1"/>
</dbReference>
<feature type="compositionally biased region" description="Basic and acidic residues" evidence="1">
    <location>
        <begin position="84"/>
        <end position="132"/>
    </location>
</feature>
<protein>
    <submittedName>
        <fullName evidence="2">Uncharacterized protein</fullName>
    </submittedName>
</protein>
<comment type="caution">
    <text evidence="2">The sequence shown here is derived from an EMBL/GenBank/DDBJ whole genome shotgun (WGS) entry which is preliminary data.</text>
</comment>
<evidence type="ECO:0000256" key="1">
    <source>
        <dbReference type="SAM" id="MobiDB-lite"/>
    </source>
</evidence>
<name>A0AAV7U902_PLEWA</name>
<evidence type="ECO:0000313" key="3">
    <source>
        <dbReference type="Proteomes" id="UP001066276"/>
    </source>
</evidence>